<feature type="compositionally biased region" description="Low complexity" evidence="9">
    <location>
        <begin position="221"/>
        <end position="236"/>
    </location>
</feature>
<dbReference type="OrthoDB" id="47732at2759"/>
<reference evidence="10 11" key="1">
    <citation type="journal article" date="2016" name="Genome Biol. Evol.">
        <title>Divergent and convergent evolution of fungal pathogenicity.</title>
        <authorList>
            <person name="Shang Y."/>
            <person name="Xiao G."/>
            <person name="Zheng P."/>
            <person name="Cen K."/>
            <person name="Zhan S."/>
            <person name="Wang C."/>
        </authorList>
    </citation>
    <scope>NUCLEOTIDE SEQUENCE [LARGE SCALE GENOMIC DNA]</scope>
    <source>
        <strain evidence="10 11">RCEF 264</strain>
    </source>
</reference>
<evidence type="ECO:0000256" key="1">
    <source>
        <dbReference type="ARBA" id="ARBA00002773"/>
    </source>
</evidence>
<dbReference type="STRING" id="1081102.A0A167RGB4"/>
<keyword evidence="6" id="KW-0698">rRNA processing</keyword>
<gene>
    <name evidence="10" type="ORF">SPI_06636</name>
</gene>
<organism evidence="10 11">
    <name type="scientific">Niveomyces insectorum RCEF 264</name>
    <dbReference type="NCBI Taxonomy" id="1081102"/>
    <lineage>
        <taxon>Eukaryota</taxon>
        <taxon>Fungi</taxon>
        <taxon>Dikarya</taxon>
        <taxon>Ascomycota</taxon>
        <taxon>Pezizomycotina</taxon>
        <taxon>Sordariomycetes</taxon>
        <taxon>Hypocreomycetidae</taxon>
        <taxon>Hypocreales</taxon>
        <taxon>Cordycipitaceae</taxon>
        <taxon>Niveomyces</taxon>
    </lineage>
</organism>
<protein>
    <recommendedName>
        <fullName evidence="4">rRNA-processing protein EFG1</fullName>
    </recommendedName>
    <alternativeName>
        <fullName evidence="5">rRNA-processing protein efg1</fullName>
    </alternativeName>
</protein>
<dbReference type="PANTHER" id="PTHR33911:SF1">
    <property type="entry name" value="RRNA-PROCESSING PROTEIN EFG1"/>
    <property type="match status" value="1"/>
</dbReference>
<accession>A0A167RGB4</accession>
<proteinExistence type="inferred from homology"/>
<feature type="region of interest" description="Disordered" evidence="9">
    <location>
        <begin position="175"/>
        <end position="236"/>
    </location>
</feature>
<feature type="compositionally biased region" description="Basic and acidic residues" evidence="9">
    <location>
        <begin position="1"/>
        <end position="11"/>
    </location>
</feature>
<evidence type="ECO:0000256" key="4">
    <source>
        <dbReference type="ARBA" id="ARBA00018689"/>
    </source>
</evidence>
<dbReference type="AlphaFoldDB" id="A0A167RGB4"/>
<dbReference type="Pfam" id="PF10153">
    <property type="entry name" value="Efg1"/>
    <property type="match status" value="1"/>
</dbReference>
<evidence type="ECO:0000313" key="11">
    <source>
        <dbReference type="Proteomes" id="UP000076874"/>
    </source>
</evidence>
<dbReference type="EMBL" id="AZHD01000012">
    <property type="protein sequence ID" value="OAA58563.1"/>
    <property type="molecule type" value="Genomic_DNA"/>
</dbReference>
<evidence type="ECO:0000256" key="8">
    <source>
        <dbReference type="ARBA" id="ARBA00023242"/>
    </source>
</evidence>
<evidence type="ECO:0000256" key="7">
    <source>
        <dbReference type="ARBA" id="ARBA00023054"/>
    </source>
</evidence>
<evidence type="ECO:0000256" key="5">
    <source>
        <dbReference type="ARBA" id="ARBA00019827"/>
    </source>
</evidence>
<dbReference type="GO" id="GO:0030688">
    <property type="term" value="C:preribosome, small subunit precursor"/>
    <property type="evidence" value="ECO:0007669"/>
    <property type="project" value="TreeGrafter"/>
</dbReference>
<dbReference type="InterPro" id="IPR050786">
    <property type="entry name" value="EFG1_rRNA-proc"/>
</dbReference>
<feature type="region of interest" description="Disordered" evidence="9">
    <location>
        <begin position="1"/>
        <end position="55"/>
    </location>
</feature>
<dbReference type="GO" id="GO:0000462">
    <property type="term" value="P:maturation of SSU-rRNA from tricistronic rRNA transcript (SSU-rRNA, 5.8S rRNA, LSU-rRNA)"/>
    <property type="evidence" value="ECO:0007669"/>
    <property type="project" value="TreeGrafter"/>
</dbReference>
<evidence type="ECO:0000256" key="6">
    <source>
        <dbReference type="ARBA" id="ARBA00022552"/>
    </source>
</evidence>
<evidence type="ECO:0000256" key="3">
    <source>
        <dbReference type="ARBA" id="ARBA00006916"/>
    </source>
</evidence>
<keyword evidence="7" id="KW-0175">Coiled coil</keyword>
<comment type="function">
    <text evidence="1">Involved in rRNA processing.</text>
</comment>
<sequence length="332" mass="37570">MGEKRRFHGETAEDGGGPAPKRHRETHDHDGGPGRFPSRGGYKKSSVREQRFDSSNWAKKRIRTIQRRLQRNPETLPANVQQDLERELSALRQQLAERMSKKQRAHMISKYHMVRFFERKKATRLEKQLRRQLVGTEDPAARARIEADLHIAEVDRLYAHYHPLLEPYISLYPLSDKQKSSSGRSSKTNDEEDEKDRAGNGSESESESESEDQEKGDKGVRAAARQSSAAQALRASRPPMWTVVEATMRAGGLEALERLRWRDPVTKEDKTATSNDGATQRTKKTNDDGKTKPGGKGRHKASNDEKTTRRPAASTRPPAGTVEENESFFEGM</sequence>
<dbReference type="Proteomes" id="UP000076874">
    <property type="component" value="Unassembled WGS sequence"/>
</dbReference>
<dbReference type="GO" id="GO:0005730">
    <property type="term" value="C:nucleolus"/>
    <property type="evidence" value="ECO:0007669"/>
    <property type="project" value="UniProtKB-SubCell"/>
</dbReference>
<evidence type="ECO:0000256" key="2">
    <source>
        <dbReference type="ARBA" id="ARBA00004604"/>
    </source>
</evidence>
<keyword evidence="8" id="KW-0539">Nucleus</keyword>
<comment type="subcellular location">
    <subcellularLocation>
        <location evidence="2">Nucleus</location>
        <location evidence="2">Nucleolus</location>
    </subcellularLocation>
</comment>
<feature type="region of interest" description="Disordered" evidence="9">
    <location>
        <begin position="264"/>
        <end position="332"/>
    </location>
</feature>
<feature type="compositionally biased region" description="Acidic residues" evidence="9">
    <location>
        <begin position="323"/>
        <end position="332"/>
    </location>
</feature>
<keyword evidence="11" id="KW-1185">Reference proteome</keyword>
<evidence type="ECO:0000313" key="10">
    <source>
        <dbReference type="EMBL" id="OAA58563.1"/>
    </source>
</evidence>
<comment type="caution">
    <text evidence="10">The sequence shown here is derived from an EMBL/GenBank/DDBJ whole genome shotgun (WGS) entry which is preliminary data.</text>
</comment>
<name>A0A167RGB4_9HYPO</name>
<dbReference type="InterPro" id="IPR019310">
    <property type="entry name" value="Efg1"/>
</dbReference>
<evidence type="ECO:0000256" key="9">
    <source>
        <dbReference type="SAM" id="MobiDB-lite"/>
    </source>
</evidence>
<comment type="similarity">
    <text evidence="3">Belongs to the EFG1 family.</text>
</comment>
<dbReference type="PANTHER" id="PTHR33911">
    <property type="entry name" value="RRNA-PROCESSING PROTEIN EFG1"/>
    <property type="match status" value="1"/>
</dbReference>